<dbReference type="InterPro" id="IPR018060">
    <property type="entry name" value="HTH_AraC"/>
</dbReference>
<dbReference type="Pfam" id="PF12833">
    <property type="entry name" value="HTH_18"/>
    <property type="match status" value="1"/>
</dbReference>
<dbReference type="EMBL" id="JAANCM010000007">
    <property type="protein sequence ID" value="NHT76976.1"/>
    <property type="molecule type" value="Genomic_DNA"/>
</dbReference>
<dbReference type="InterPro" id="IPR050204">
    <property type="entry name" value="AraC_XylS_family_regulators"/>
</dbReference>
<dbReference type="PANTHER" id="PTHR46796:SF12">
    <property type="entry name" value="HTH-TYPE DNA-BINDING TRANSCRIPTIONAL ACTIVATOR EUTR"/>
    <property type="match status" value="1"/>
</dbReference>
<keyword evidence="1" id="KW-0805">Transcription regulation</keyword>
<dbReference type="SMART" id="SM00342">
    <property type="entry name" value="HTH_ARAC"/>
    <property type="match status" value="1"/>
</dbReference>
<dbReference type="AlphaFoldDB" id="A0AA43ZH44"/>
<dbReference type="InterPro" id="IPR009057">
    <property type="entry name" value="Homeodomain-like_sf"/>
</dbReference>
<keyword evidence="2" id="KW-0238">DNA-binding</keyword>
<proteinExistence type="predicted"/>
<evidence type="ECO:0000256" key="1">
    <source>
        <dbReference type="ARBA" id="ARBA00023015"/>
    </source>
</evidence>
<dbReference type="GO" id="GO:0043565">
    <property type="term" value="F:sequence-specific DNA binding"/>
    <property type="evidence" value="ECO:0007669"/>
    <property type="project" value="InterPro"/>
</dbReference>
<evidence type="ECO:0000259" key="4">
    <source>
        <dbReference type="PROSITE" id="PS01124"/>
    </source>
</evidence>
<keyword evidence="3" id="KW-0804">Transcription</keyword>
<organism evidence="5 6">
    <name type="scientific">Ferranicluibacter rubi</name>
    <dbReference type="NCBI Taxonomy" id="2715133"/>
    <lineage>
        <taxon>Bacteria</taxon>
        <taxon>Pseudomonadati</taxon>
        <taxon>Pseudomonadota</taxon>
        <taxon>Alphaproteobacteria</taxon>
        <taxon>Hyphomicrobiales</taxon>
        <taxon>Rhizobiaceae</taxon>
        <taxon>Ferranicluibacter</taxon>
    </lineage>
</organism>
<dbReference type="PANTHER" id="PTHR46796">
    <property type="entry name" value="HTH-TYPE TRANSCRIPTIONAL ACTIVATOR RHAS-RELATED"/>
    <property type="match status" value="1"/>
</dbReference>
<comment type="caution">
    <text evidence="5">The sequence shown here is derived from an EMBL/GenBank/DDBJ whole genome shotgun (WGS) entry which is preliminary data.</text>
</comment>
<dbReference type="Proteomes" id="UP001155840">
    <property type="component" value="Unassembled WGS sequence"/>
</dbReference>
<evidence type="ECO:0000256" key="2">
    <source>
        <dbReference type="ARBA" id="ARBA00023125"/>
    </source>
</evidence>
<evidence type="ECO:0000313" key="6">
    <source>
        <dbReference type="Proteomes" id="UP001155840"/>
    </source>
</evidence>
<evidence type="ECO:0000313" key="5">
    <source>
        <dbReference type="EMBL" id="NHT76976.1"/>
    </source>
</evidence>
<name>A0AA43ZH44_9HYPH</name>
<dbReference type="Gene3D" id="1.10.10.60">
    <property type="entry name" value="Homeodomain-like"/>
    <property type="match status" value="1"/>
</dbReference>
<dbReference type="GO" id="GO:0003700">
    <property type="term" value="F:DNA-binding transcription factor activity"/>
    <property type="evidence" value="ECO:0007669"/>
    <property type="project" value="InterPro"/>
</dbReference>
<dbReference type="SUPFAM" id="SSF46689">
    <property type="entry name" value="Homeodomain-like"/>
    <property type="match status" value="1"/>
</dbReference>
<dbReference type="PROSITE" id="PS01124">
    <property type="entry name" value="HTH_ARAC_FAMILY_2"/>
    <property type="match status" value="1"/>
</dbReference>
<reference evidence="5" key="1">
    <citation type="submission" date="2020-03" db="EMBL/GenBank/DDBJ databases">
        <title>Ferranicluibacter endophyticum gen. nov., sp. nov., a new genus isolated from Rubus ulmifolius Schott. stem.</title>
        <authorList>
            <person name="Roca-Couso R."/>
            <person name="Flores-Felix J.D."/>
            <person name="Igual J.M."/>
            <person name="Rivas R."/>
        </authorList>
    </citation>
    <scope>NUCLEOTIDE SEQUENCE</scope>
    <source>
        <strain evidence="5">CRRU44</strain>
    </source>
</reference>
<evidence type="ECO:0000256" key="3">
    <source>
        <dbReference type="ARBA" id="ARBA00023163"/>
    </source>
</evidence>
<sequence>MSQFEFFDNDQANDSIRRLAAPVNLEPMEKGKFHIKGRIEQTGGLTIFGFASITGYHARYIRALDDFVFAVQRRTVDLDDPLRIRGLNVQSTFVVDRRASDGKSTLPMSSQTGVSIEATTLLKAVSDRLGEEHVARIAFAPGGMSLPLHIACENICYTLQMGLSEHGGLAGNPLVIANLQDALINTILYGARHSYSTALLHGSIELPRLVRRAMEFMDANAHLPITTTDVAVASGLSIRSLQLTFRERLETTPQHYLRRIRLKRAYADLKSGQGPGVGEIARRWGFHSSGEFARLFFAEFGEKPGNLFREGSRR</sequence>
<keyword evidence="6" id="KW-1185">Reference proteome</keyword>
<dbReference type="RefSeq" id="WP_110803101.1">
    <property type="nucleotide sequence ID" value="NZ_JAANCM010000007.1"/>
</dbReference>
<gene>
    <name evidence="5" type="ORF">G8E10_14675</name>
</gene>
<feature type="domain" description="HTH araC/xylS-type" evidence="4">
    <location>
        <begin position="211"/>
        <end position="310"/>
    </location>
</feature>
<protein>
    <submittedName>
        <fullName evidence="5">Helix-turn-helix transcriptional regulator</fullName>
    </submittedName>
</protein>
<accession>A0AA43ZH44</accession>